<accession>A0ACB8TG49</accession>
<organism evidence="1 2">
    <name type="scientific">Artomyces pyxidatus</name>
    <dbReference type="NCBI Taxonomy" id="48021"/>
    <lineage>
        <taxon>Eukaryota</taxon>
        <taxon>Fungi</taxon>
        <taxon>Dikarya</taxon>
        <taxon>Basidiomycota</taxon>
        <taxon>Agaricomycotina</taxon>
        <taxon>Agaricomycetes</taxon>
        <taxon>Russulales</taxon>
        <taxon>Auriscalpiaceae</taxon>
        <taxon>Artomyces</taxon>
    </lineage>
</organism>
<reference evidence="1" key="1">
    <citation type="submission" date="2021-03" db="EMBL/GenBank/DDBJ databases">
        <authorList>
            <consortium name="DOE Joint Genome Institute"/>
            <person name="Ahrendt S."/>
            <person name="Looney B.P."/>
            <person name="Miyauchi S."/>
            <person name="Morin E."/>
            <person name="Drula E."/>
            <person name="Courty P.E."/>
            <person name="Chicoki N."/>
            <person name="Fauchery L."/>
            <person name="Kohler A."/>
            <person name="Kuo A."/>
            <person name="Labutti K."/>
            <person name="Pangilinan J."/>
            <person name="Lipzen A."/>
            <person name="Riley R."/>
            <person name="Andreopoulos W."/>
            <person name="He G."/>
            <person name="Johnson J."/>
            <person name="Barry K.W."/>
            <person name="Grigoriev I.V."/>
            <person name="Nagy L."/>
            <person name="Hibbett D."/>
            <person name="Henrissat B."/>
            <person name="Matheny P.B."/>
            <person name="Labbe J."/>
            <person name="Martin F."/>
        </authorList>
    </citation>
    <scope>NUCLEOTIDE SEQUENCE</scope>
    <source>
        <strain evidence="1">HHB10654</strain>
    </source>
</reference>
<sequence>MLTTRETPRNVGQGDGRVSVLGGACVGPPGRLLPRICSSEQPVGLPVLRLASPSIAWLADVGFRASRCFCMISLERRNGHPELQRMRADRSPEVPRSSMCNTQDCLSTHTTTSPGDLQACLVLGDLFTWTGRGLRDSSRKSLAVLRDVRTGLQGGESGGVALHAVVLGAGREPWRTSDRPRGREAHGDELIGVRAPGECCGDPAG</sequence>
<dbReference type="Proteomes" id="UP000814140">
    <property type="component" value="Unassembled WGS sequence"/>
</dbReference>
<keyword evidence="2" id="KW-1185">Reference proteome</keyword>
<dbReference type="EMBL" id="MU277190">
    <property type="protein sequence ID" value="KAI0067406.1"/>
    <property type="molecule type" value="Genomic_DNA"/>
</dbReference>
<name>A0ACB8TG49_9AGAM</name>
<reference evidence="1" key="2">
    <citation type="journal article" date="2022" name="New Phytol.">
        <title>Evolutionary transition to the ectomycorrhizal habit in the genomes of a hyperdiverse lineage of mushroom-forming fungi.</title>
        <authorList>
            <person name="Looney B."/>
            <person name="Miyauchi S."/>
            <person name="Morin E."/>
            <person name="Drula E."/>
            <person name="Courty P.E."/>
            <person name="Kohler A."/>
            <person name="Kuo A."/>
            <person name="LaButti K."/>
            <person name="Pangilinan J."/>
            <person name="Lipzen A."/>
            <person name="Riley R."/>
            <person name="Andreopoulos W."/>
            <person name="He G."/>
            <person name="Johnson J."/>
            <person name="Nolan M."/>
            <person name="Tritt A."/>
            <person name="Barry K.W."/>
            <person name="Grigoriev I.V."/>
            <person name="Nagy L.G."/>
            <person name="Hibbett D."/>
            <person name="Henrissat B."/>
            <person name="Matheny P.B."/>
            <person name="Labbe J."/>
            <person name="Martin F.M."/>
        </authorList>
    </citation>
    <scope>NUCLEOTIDE SEQUENCE</scope>
    <source>
        <strain evidence="1">HHB10654</strain>
    </source>
</reference>
<gene>
    <name evidence="1" type="ORF">BV25DRAFT_1098446</name>
</gene>
<evidence type="ECO:0000313" key="1">
    <source>
        <dbReference type="EMBL" id="KAI0067406.1"/>
    </source>
</evidence>
<evidence type="ECO:0000313" key="2">
    <source>
        <dbReference type="Proteomes" id="UP000814140"/>
    </source>
</evidence>
<proteinExistence type="predicted"/>
<protein>
    <submittedName>
        <fullName evidence="1">Uncharacterized protein</fullName>
    </submittedName>
</protein>
<comment type="caution">
    <text evidence="1">The sequence shown here is derived from an EMBL/GenBank/DDBJ whole genome shotgun (WGS) entry which is preliminary data.</text>
</comment>